<keyword evidence="3" id="KW-1185">Reference proteome</keyword>
<evidence type="ECO:0000313" key="3">
    <source>
        <dbReference type="Proteomes" id="UP000494206"/>
    </source>
</evidence>
<feature type="signal peptide" evidence="1">
    <location>
        <begin position="1"/>
        <end position="20"/>
    </location>
</feature>
<dbReference type="EMBL" id="CADEPM010000011">
    <property type="protein sequence ID" value="CAB3410681.1"/>
    <property type="molecule type" value="Genomic_DNA"/>
</dbReference>
<reference evidence="2 3" key="1">
    <citation type="submission" date="2020-04" db="EMBL/GenBank/DDBJ databases">
        <authorList>
            <person name="Laetsch R D."/>
            <person name="Stevens L."/>
            <person name="Kumar S."/>
            <person name="Blaxter L. M."/>
        </authorList>
    </citation>
    <scope>NUCLEOTIDE SEQUENCE [LARGE SCALE GENOMIC DNA]</scope>
</reference>
<dbReference type="OrthoDB" id="5847782at2759"/>
<protein>
    <recommendedName>
        <fullName evidence="4">Activin types I and II receptor domain-containing protein</fullName>
    </recommendedName>
</protein>
<dbReference type="SUPFAM" id="SSF57302">
    <property type="entry name" value="Snake toxin-like"/>
    <property type="match status" value="1"/>
</dbReference>
<gene>
    <name evidence="2" type="ORF">CBOVIS_LOCUS12168</name>
</gene>
<evidence type="ECO:0008006" key="4">
    <source>
        <dbReference type="Google" id="ProtNLM"/>
    </source>
</evidence>
<dbReference type="PANTHER" id="PTHR21749">
    <property type="entry name" value="PRION-LIKE- Q/N-RICH -DOMAIN-BEARING PROTEIN PROTEIN 24"/>
    <property type="match status" value="1"/>
</dbReference>
<name>A0A8S1FFP8_9PELO</name>
<dbReference type="Proteomes" id="UP000494206">
    <property type="component" value="Unassembled WGS sequence"/>
</dbReference>
<evidence type="ECO:0000256" key="1">
    <source>
        <dbReference type="SAM" id="SignalP"/>
    </source>
</evidence>
<dbReference type="AlphaFoldDB" id="A0A8S1FFP8"/>
<comment type="caution">
    <text evidence="2">The sequence shown here is derived from an EMBL/GenBank/DDBJ whole genome shotgun (WGS) entry which is preliminary data.</text>
</comment>
<evidence type="ECO:0000313" key="2">
    <source>
        <dbReference type="EMBL" id="CAB3410681.1"/>
    </source>
</evidence>
<accession>A0A8S1FFP8</accession>
<dbReference type="InterPro" id="IPR045860">
    <property type="entry name" value="Snake_toxin-like_sf"/>
</dbReference>
<feature type="chain" id="PRO_5035727899" description="Activin types I and II receptor domain-containing protein" evidence="1">
    <location>
        <begin position="21"/>
        <end position="183"/>
    </location>
</feature>
<dbReference type="PANTHER" id="PTHR21749:SF8">
    <property type="entry name" value="ACTIVIN_RECP DOMAIN-CONTAINING PROTEIN"/>
    <property type="match status" value="1"/>
</dbReference>
<sequence length="183" mass="20372">MSRPLLFTIFAIICFPQVFSIECYNGLKLIQGTNVGTATIRCDNSAAYCYNMTASTNVLIDVMKAGCSMWRCMFAQNKCISTNFKGIPISLCCCNTNFCNVPQNNGNGNVIHPQKTGGWNAEPEHTQKVWTKDEVERTFNSAEIDDDETHSTTRAARLTTQNRTETHTLNETTALGDEIEVLL</sequence>
<organism evidence="2 3">
    <name type="scientific">Caenorhabditis bovis</name>
    <dbReference type="NCBI Taxonomy" id="2654633"/>
    <lineage>
        <taxon>Eukaryota</taxon>
        <taxon>Metazoa</taxon>
        <taxon>Ecdysozoa</taxon>
        <taxon>Nematoda</taxon>
        <taxon>Chromadorea</taxon>
        <taxon>Rhabditida</taxon>
        <taxon>Rhabditina</taxon>
        <taxon>Rhabditomorpha</taxon>
        <taxon>Rhabditoidea</taxon>
        <taxon>Rhabditidae</taxon>
        <taxon>Peloderinae</taxon>
        <taxon>Caenorhabditis</taxon>
    </lineage>
</organism>
<keyword evidence="1" id="KW-0732">Signal</keyword>
<proteinExistence type="predicted"/>